<feature type="region of interest" description="Disordered" evidence="2">
    <location>
        <begin position="1"/>
        <end position="36"/>
    </location>
</feature>
<dbReference type="PANTHER" id="PTHR13523">
    <property type="entry name" value="COILED-COIL-HELIX-COILED-COIL-HELIX DOMAIN CONTAINING 2/NUR77"/>
    <property type="match status" value="1"/>
</dbReference>
<gene>
    <name evidence="4" type="ORF">PSYICH_LOCUS56</name>
</gene>
<dbReference type="OrthoDB" id="504708at2759"/>
<feature type="compositionally biased region" description="Low complexity" evidence="2">
    <location>
        <begin position="7"/>
        <end position="20"/>
    </location>
</feature>
<dbReference type="GO" id="GO:0005739">
    <property type="term" value="C:mitochondrion"/>
    <property type="evidence" value="ECO:0007669"/>
    <property type="project" value="TreeGrafter"/>
</dbReference>
<keyword evidence="1" id="KW-1015">Disulfide bond</keyword>
<evidence type="ECO:0000256" key="1">
    <source>
        <dbReference type="ARBA" id="ARBA00023157"/>
    </source>
</evidence>
<accession>A0A9P0CCC2</accession>
<dbReference type="Pfam" id="PF06747">
    <property type="entry name" value="CHCH"/>
    <property type="match status" value="1"/>
</dbReference>
<keyword evidence="5" id="KW-1185">Reference proteome</keyword>
<evidence type="ECO:0000313" key="5">
    <source>
        <dbReference type="Proteomes" id="UP001153636"/>
    </source>
</evidence>
<dbReference type="AlphaFoldDB" id="A0A9P0CCC2"/>
<name>A0A9P0CCC2_9CUCU</name>
<dbReference type="PROSITE" id="PS51808">
    <property type="entry name" value="CHCH"/>
    <property type="match status" value="1"/>
</dbReference>
<dbReference type="Proteomes" id="UP001153636">
    <property type="component" value="Chromosome 1"/>
</dbReference>
<protein>
    <recommendedName>
        <fullName evidence="3">CHCH domain-containing protein</fullName>
    </recommendedName>
</protein>
<dbReference type="InterPro" id="IPR055304">
    <property type="entry name" value="CHCHD2/10-like"/>
</dbReference>
<organism evidence="4 5">
    <name type="scientific">Psylliodes chrysocephalus</name>
    <dbReference type="NCBI Taxonomy" id="3402493"/>
    <lineage>
        <taxon>Eukaryota</taxon>
        <taxon>Metazoa</taxon>
        <taxon>Ecdysozoa</taxon>
        <taxon>Arthropoda</taxon>
        <taxon>Hexapoda</taxon>
        <taxon>Insecta</taxon>
        <taxon>Pterygota</taxon>
        <taxon>Neoptera</taxon>
        <taxon>Endopterygota</taxon>
        <taxon>Coleoptera</taxon>
        <taxon>Polyphaga</taxon>
        <taxon>Cucujiformia</taxon>
        <taxon>Chrysomeloidea</taxon>
        <taxon>Chrysomelidae</taxon>
        <taxon>Galerucinae</taxon>
        <taxon>Alticini</taxon>
        <taxon>Psylliodes</taxon>
    </lineage>
</organism>
<reference evidence="4" key="1">
    <citation type="submission" date="2022-01" db="EMBL/GenBank/DDBJ databases">
        <authorList>
            <person name="King R."/>
        </authorList>
    </citation>
    <scope>NUCLEOTIDE SEQUENCE</scope>
</reference>
<evidence type="ECO:0000259" key="3">
    <source>
        <dbReference type="Pfam" id="PF06747"/>
    </source>
</evidence>
<dbReference type="PANTHER" id="PTHR13523:SF2">
    <property type="entry name" value="COILED-COIL-HELIX-COILED-COIL-HELIX DOMAIN CONTAINING 2, ISOFORM A-RELATED"/>
    <property type="match status" value="1"/>
</dbReference>
<sequence length="119" mass="12586">MPRRNKSPSYSNKRSYSSMPAHPPSSTKEKSQPGVFGQMAATAGGVAVGSAVGHAVGRAVSGMFGGGSHQQDQRYEEPVGPCAKEIKQFLDCAATHSDINLCQGFNDAIKACKEKNNIM</sequence>
<dbReference type="EMBL" id="OV651813">
    <property type="protein sequence ID" value="CAH1098581.1"/>
    <property type="molecule type" value="Genomic_DNA"/>
</dbReference>
<evidence type="ECO:0000313" key="4">
    <source>
        <dbReference type="EMBL" id="CAH1098581.1"/>
    </source>
</evidence>
<dbReference type="GO" id="GO:0005634">
    <property type="term" value="C:nucleus"/>
    <property type="evidence" value="ECO:0007669"/>
    <property type="project" value="TreeGrafter"/>
</dbReference>
<feature type="domain" description="CHCH" evidence="3">
    <location>
        <begin position="82"/>
        <end position="115"/>
    </location>
</feature>
<proteinExistence type="predicted"/>
<dbReference type="InterPro" id="IPR010625">
    <property type="entry name" value="CHCH"/>
</dbReference>
<dbReference type="GO" id="GO:0007005">
    <property type="term" value="P:mitochondrion organization"/>
    <property type="evidence" value="ECO:0007669"/>
    <property type="project" value="InterPro"/>
</dbReference>
<evidence type="ECO:0000256" key="2">
    <source>
        <dbReference type="SAM" id="MobiDB-lite"/>
    </source>
</evidence>